<dbReference type="InterPro" id="IPR044946">
    <property type="entry name" value="Restrct_endonuc_typeI_TRD_sf"/>
</dbReference>
<dbReference type="PANTHER" id="PTHR30408:SF12">
    <property type="entry name" value="TYPE I RESTRICTION ENZYME MJAVIII SPECIFICITY SUBUNIT"/>
    <property type="match status" value="1"/>
</dbReference>
<evidence type="ECO:0000256" key="1">
    <source>
        <dbReference type="ARBA" id="ARBA00010923"/>
    </source>
</evidence>
<dbReference type="GO" id="GO:0003677">
    <property type="term" value="F:DNA binding"/>
    <property type="evidence" value="ECO:0007669"/>
    <property type="project" value="UniProtKB-KW"/>
</dbReference>
<dbReference type="Gene3D" id="3.90.220.20">
    <property type="entry name" value="DNA methylase specificity domains"/>
    <property type="match status" value="2"/>
</dbReference>
<sequence>MSEFIKLSDLAILITKGSTPTTYGYSFKDEGIPFIKAEALNGEVSLDIKGFSYVDEETHNFLKRSKIYPNDILMTIAGANIGKVGFVRDNIIEANTNQAVAIIRLDQEKVCSQFYYYYFKQNSFFRFVQSLNAQAAQPNINLKMIGDFPVPRLDLNTQRKVVELLGNIDDLYICNQDRISKLDKIISNIYTDWFINFKFPNHEQVNFVDGIPEGWVSTTINDVCTTVSGGTPSTKVEAYWENGSIEWVTPTDITKLKSLILLNPEKKISQLGLEKSSAKLLPPNTILMTSRASIGYFGLIDKEVCTNQGFISIIPDREILRYYLLFNLKSRISEIDALASGATFKEISKSTFRSMPILIPSDKVLEAFDNVVRPIISQMRNLELQNDNLLKLKETLLPRLMSGELDVSKLSSIE</sequence>
<name>A0A009IKZ4_ACIB9</name>
<dbReference type="InterPro" id="IPR000055">
    <property type="entry name" value="Restrct_endonuc_typeI_TRD"/>
</dbReference>
<reference evidence="5 6" key="1">
    <citation type="submission" date="2014-02" db="EMBL/GenBank/DDBJ databases">
        <title>Comparative genomics and transcriptomics to identify genetic mechanisms underlying the emergence of carbapenem resistant Acinetobacter baumannii (CRAb).</title>
        <authorList>
            <person name="Harris A.D."/>
            <person name="Johnson K.J."/>
            <person name="George J."/>
            <person name="Shefchek K."/>
            <person name="Daugherty S.C."/>
            <person name="Parankush S."/>
            <person name="Sadzewicz L."/>
            <person name="Tallon L."/>
            <person name="Sengamalay N."/>
            <person name="Hazen T.H."/>
            <person name="Rasko D.A."/>
        </authorList>
    </citation>
    <scope>NUCLEOTIDE SEQUENCE [LARGE SCALE GENOMIC DNA]</scope>
    <source>
        <strain evidence="5 6">1295743</strain>
    </source>
</reference>
<dbReference type="EMBL" id="JEWH01000049">
    <property type="protein sequence ID" value="EXB04468.1"/>
    <property type="molecule type" value="Genomic_DNA"/>
</dbReference>
<evidence type="ECO:0000313" key="6">
    <source>
        <dbReference type="Proteomes" id="UP000020595"/>
    </source>
</evidence>
<dbReference type="InterPro" id="IPR052021">
    <property type="entry name" value="Type-I_RS_S_subunit"/>
</dbReference>
<evidence type="ECO:0000256" key="2">
    <source>
        <dbReference type="ARBA" id="ARBA00022747"/>
    </source>
</evidence>
<evidence type="ECO:0000259" key="4">
    <source>
        <dbReference type="Pfam" id="PF01420"/>
    </source>
</evidence>
<dbReference type="Gene3D" id="1.10.287.1120">
    <property type="entry name" value="Bipartite methylase S protein"/>
    <property type="match status" value="1"/>
</dbReference>
<dbReference type="PATRIC" id="fig|1310613.3.peg.3023"/>
<comment type="similarity">
    <text evidence="1">Belongs to the type-I restriction system S methylase family.</text>
</comment>
<dbReference type="Proteomes" id="UP000020595">
    <property type="component" value="Unassembled WGS sequence"/>
</dbReference>
<keyword evidence="3" id="KW-0238">DNA-binding</keyword>
<gene>
    <name evidence="5" type="ORF">J512_3142</name>
</gene>
<evidence type="ECO:0000313" key="5">
    <source>
        <dbReference type="EMBL" id="EXB04468.1"/>
    </source>
</evidence>
<dbReference type="Pfam" id="PF01420">
    <property type="entry name" value="Methylase_S"/>
    <property type="match status" value="2"/>
</dbReference>
<keyword evidence="2" id="KW-0680">Restriction system</keyword>
<dbReference type="PANTHER" id="PTHR30408">
    <property type="entry name" value="TYPE-1 RESTRICTION ENZYME ECOKI SPECIFICITY PROTEIN"/>
    <property type="match status" value="1"/>
</dbReference>
<feature type="domain" description="Type I restriction modification DNA specificity" evidence="4">
    <location>
        <begin position="3"/>
        <end position="181"/>
    </location>
</feature>
<dbReference type="CDD" id="cd17246">
    <property type="entry name" value="RMtype1_S_SonII-TRD2-CR2_like"/>
    <property type="match status" value="1"/>
</dbReference>
<proteinExistence type="inferred from homology"/>
<dbReference type="CDD" id="cd17273">
    <property type="entry name" value="RMtype1_S_EcoJA69PI-TRD1-CR1_like"/>
    <property type="match status" value="1"/>
</dbReference>
<organism evidence="5 6">
    <name type="scientific">Acinetobacter baumannii (strain 1295743)</name>
    <dbReference type="NCBI Taxonomy" id="1310613"/>
    <lineage>
        <taxon>Bacteria</taxon>
        <taxon>Pseudomonadati</taxon>
        <taxon>Pseudomonadota</taxon>
        <taxon>Gammaproteobacteria</taxon>
        <taxon>Moraxellales</taxon>
        <taxon>Moraxellaceae</taxon>
        <taxon>Acinetobacter</taxon>
        <taxon>Acinetobacter calcoaceticus/baumannii complex</taxon>
    </lineage>
</organism>
<comment type="caution">
    <text evidence="5">The sequence shown here is derived from an EMBL/GenBank/DDBJ whole genome shotgun (WGS) entry which is preliminary data.</text>
</comment>
<protein>
    <submittedName>
        <fullName evidence="5">Type I restriction modification DNA specificity domain protein</fullName>
    </submittedName>
</protein>
<dbReference type="SUPFAM" id="SSF116734">
    <property type="entry name" value="DNA methylase specificity domain"/>
    <property type="match status" value="2"/>
</dbReference>
<dbReference type="RefSeq" id="WP_050676144.1">
    <property type="nucleotide sequence ID" value="NZ_JEWH01000049.1"/>
</dbReference>
<dbReference type="GO" id="GO:0009307">
    <property type="term" value="P:DNA restriction-modification system"/>
    <property type="evidence" value="ECO:0007669"/>
    <property type="project" value="UniProtKB-KW"/>
</dbReference>
<accession>A0A009IKZ4</accession>
<evidence type="ECO:0000256" key="3">
    <source>
        <dbReference type="ARBA" id="ARBA00023125"/>
    </source>
</evidence>
<dbReference type="AlphaFoldDB" id="A0A009IKZ4"/>
<feature type="domain" description="Type I restriction modification DNA specificity" evidence="4">
    <location>
        <begin position="212"/>
        <end position="363"/>
    </location>
</feature>